<dbReference type="InterPro" id="IPR022412">
    <property type="entry name" value="Quinolinate_PRibosylTrfase_N"/>
</dbReference>
<comment type="caution">
    <text evidence="14">The sequence shown here is derived from an EMBL/GenBank/DDBJ whole genome shotgun (WGS) entry which is preliminary data.</text>
</comment>
<keyword evidence="8 14" id="KW-0808">Transferase</keyword>
<evidence type="ECO:0000256" key="5">
    <source>
        <dbReference type="ARBA" id="ARBA00011944"/>
    </source>
</evidence>
<comment type="similarity">
    <text evidence="3">Belongs to the NadC/ModD family.</text>
</comment>
<gene>
    <name evidence="14" type="primary">nadC_9</name>
    <name evidence="14" type="ORF">SDC9_23140</name>
</gene>
<dbReference type="InterPro" id="IPR036068">
    <property type="entry name" value="Nicotinate_pribotase-like_C"/>
</dbReference>
<dbReference type="PIRSF" id="PIRSF006250">
    <property type="entry name" value="NadC_ModD"/>
    <property type="match status" value="1"/>
</dbReference>
<evidence type="ECO:0000256" key="4">
    <source>
        <dbReference type="ARBA" id="ARBA00011218"/>
    </source>
</evidence>
<dbReference type="InterPro" id="IPR037128">
    <property type="entry name" value="Quinolinate_PRibosylTase_N_sf"/>
</dbReference>
<evidence type="ECO:0000259" key="12">
    <source>
        <dbReference type="Pfam" id="PF01729"/>
    </source>
</evidence>
<keyword evidence="7 14" id="KW-0328">Glycosyltransferase</keyword>
<comment type="pathway">
    <text evidence="2">Cofactor biosynthesis; NAD(+) biosynthesis; nicotinate D-ribonucleotide from quinolinate: step 1/1.</text>
</comment>
<dbReference type="CDD" id="cd01572">
    <property type="entry name" value="QPRTase"/>
    <property type="match status" value="1"/>
</dbReference>
<dbReference type="InterPro" id="IPR013785">
    <property type="entry name" value="Aldolase_TIM"/>
</dbReference>
<dbReference type="InterPro" id="IPR027277">
    <property type="entry name" value="NadC/ModD"/>
</dbReference>
<name>A0A644UEB8_9ZZZZ</name>
<dbReference type="SUPFAM" id="SSF51690">
    <property type="entry name" value="Nicotinate/Quinolinate PRTase C-terminal domain-like"/>
    <property type="match status" value="1"/>
</dbReference>
<evidence type="ECO:0000256" key="6">
    <source>
        <dbReference type="ARBA" id="ARBA00022642"/>
    </source>
</evidence>
<feature type="domain" description="Quinolinate phosphoribosyl transferase C-terminal" evidence="12">
    <location>
        <begin position="115"/>
        <end position="283"/>
    </location>
</feature>
<organism evidence="14">
    <name type="scientific">bioreactor metagenome</name>
    <dbReference type="NCBI Taxonomy" id="1076179"/>
    <lineage>
        <taxon>unclassified sequences</taxon>
        <taxon>metagenomes</taxon>
        <taxon>ecological metagenomes</taxon>
    </lineage>
</organism>
<comment type="subunit">
    <text evidence="4">Hexamer formed by 3 homodimers.</text>
</comment>
<dbReference type="SUPFAM" id="SSF54675">
    <property type="entry name" value="Nicotinate/Quinolinate PRTase N-terminal domain-like"/>
    <property type="match status" value="1"/>
</dbReference>
<comment type="function">
    <text evidence="1">Involved in the catabolism of quinolinic acid (QA).</text>
</comment>
<keyword evidence="6" id="KW-0662">Pyridine nucleotide biosynthesis</keyword>
<reference evidence="14" key="1">
    <citation type="submission" date="2019-08" db="EMBL/GenBank/DDBJ databases">
        <authorList>
            <person name="Kucharzyk K."/>
            <person name="Murdoch R.W."/>
            <person name="Higgins S."/>
            <person name="Loffler F."/>
        </authorList>
    </citation>
    <scope>NUCLEOTIDE SEQUENCE</scope>
</reference>
<comment type="catalytic activity">
    <reaction evidence="10">
        <text>nicotinate beta-D-ribonucleotide + CO2 + diphosphate = quinolinate + 5-phospho-alpha-D-ribose 1-diphosphate + 2 H(+)</text>
        <dbReference type="Rhea" id="RHEA:12733"/>
        <dbReference type="ChEBI" id="CHEBI:15378"/>
        <dbReference type="ChEBI" id="CHEBI:16526"/>
        <dbReference type="ChEBI" id="CHEBI:29959"/>
        <dbReference type="ChEBI" id="CHEBI:33019"/>
        <dbReference type="ChEBI" id="CHEBI:57502"/>
        <dbReference type="ChEBI" id="CHEBI:58017"/>
        <dbReference type="EC" id="2.4.2.19"/>
    </reaction>
</comment>
<evidence type="ECO:0000256" key="10">
    <source>
        <dbReference type="ARBA" id="ARBA00047445"/>
    </source>
</evidence>
<evidence type="ECO:0000256" key="9">
    <source>
        <dbReference type="ARBA" id="ARBA00033102"/>
    </source>
</evidence>
<evidence type="ECO:0000256" key="1">
    <source>
        <dbReference type="ARBA" id="ARBA00003237"/>
    </source>
</evidence>
<evidence type="ECO:0000256" key="7">
    <source>
        <dbReference type="ARBA" id="ARBA00022676"/>
    </source>
</evidence>
<dbReference type="Pfam" id="PF02749">
    <property type="entry name" value="QRPTase_N"/>
    <property type="match status" value="1"/>
</dbReference>
<dbReference type="GO" id="GO:0034213">
    <property type="term" value="P:quinolinate catabolic process"/>
    <property type="evidence" value="ECO:0007669"/>
    <property type="project" value="TreeGrafter"/>
</dbReference>
<evidence type="ECO:0000256" key="2">
    <source>
        <dbReference type="ARBA" id="ARBA00004893"/>
    </source>
</evidence>
<proteinExistence type="inferred from homology"/>
<feature type="domain" description="Quinolinate phosphoribosyl transferase N-terminal" evidence="13">
    <location>
        <begin position="30"/>
        <end position="113"/>
    </location>
</feature>
<dbReference type="GO" id="GO:0005737">
    <property type="term" value="C:cytoplasm"/>
    <property type="evidence" value="ECO:0007669"/>
    <property type="project" value="TreeGrafter"/>
</dbReference>
<dbReference type="FunFam" id="3.20.20.70:FF:000030">
    <property type="entry name" value="Nicotinate-nucleotide pyrophosphorylase, carboxylating"/>
    <property type="match status" value="1"/>
</dbReference>
<dbReference type="FunFam" id="3.90.1170.20:FF:000001">
    <property type="entry name" value="Nicotinate-nucleotide diphosphorylase (Carboxylating)"/>
    <property type="match status" value="1"/>
</dbReference>
<dbReference type="InterPro" id="IPR004393">
    <property type="entry name" value="NadC"/>
</dbReference>
<dbReference type="UniPathway" id="UPA00253">
    <property type="reaction ID" value="UER00331"/>
</dbReference>
<dbReference type="Pfam" id="PF01729">
    <property type="entry name" value="QRPTase_C"/>
    <property type="match status" value="1"/>
</dbReference>
<dbReference type="InterPro" id="IPR002638">
    <property type="entry name" value="Quinolinate_PRibosylTrfase_C"/>
</dbReference>
<sequence>MNMYDLIPKEYLLKHIELSLSEDIGDGDHSSLACISKTETNKAKLVAKQEGIICGIDIAREVYALVDKSIKFTAMMKDGDRIKKGDIIFRVEGSAIGILTSERTALNYMQRLSGIATSTNEYVELIKGTGTKLLDTRKTTPSMRLFEKYAVKVGGGYNHRIGLYDMIMLKDNHIDFAGGVENAITKTKEYLKNLGKELKIEVEVRSMEELERVLKIGGIDRIMLDNFTPELLQKAIERIGGKYETESSGGINKDTILSFAKTGVDFISVGALTHQIKSLDLSLVAQD</sequence>
<dbReference type="PANTHER" id="PTHR32179">
    <property type="entry name" value="NICOTINATE-NUCLEOTIDE PYROPHOSPHORYLASE [CARBOXYLATING]"/>
    <property type="match status" value="1"/>
</dbReference>
<dbReference type="NCBIfam" id="TIGR00078">
    <property type="entry name" value="nadC"/>
    <property type="match status" value="1"/>
</dbReference>
<dbReference type="GO" id="GO:0004514">
    <property type="term" value="F:nicotinate-nucleotide diphosphorylase (carboxylating) activity"/>
    <property type="evidence" value="ECO:0007669"/>
    <property type="project" value="UniProtKB-EC"/>
</dbReference>
<dbReference type="PANTHER" id="PTHR32179:SF3">
    <property type="entry name" value="NICOTINATE-NUCLEOTIDE PYROPHOSPHORYLASE [CARBOXYLATING]"/>
    <property type="match status" value="1"/>
</dbReference>
<evidence type="ECO:0000313" key="14">
    <source>
        <dbReference type="EMBL" id="MPL77287.1"/>
    </source>
</evidence>
<dbReference type="Gene3D" id="3.90.1170.20">
    <property type="entry name" value="Quinolinate phosphoribosyl transferase, N-terminal domain"/>
    <property type="match status" value="1"/>
</dbReference>
<dbReference type="EMBL" id="VSSQ01000105">
    <property type="protein sequence ID" value="MPL77287.1"/>
    <property type="molecule type" value="Genomic_DNA"/>
</dbReference>
<accession>A0A644UEB8</accession>
<evidence type="ECO:0000256" key="11">
    <source>
        <dbReference type="ARBA" id="ARBA00069173"/>
    </source>
</evidence>
<evidence type="ECO:0000259" key="13">
    <source>
        <dbReference type="Pfam" id="PF02749"/>
    </source>
</evidence>
<dbReference type="EC" id="2.4.2.19" evidence="5"/>
<dbReference type="Gene3D" id="3.20.20.70">
    <property type="entry name" value="Aldolase class I"/>
    <property type="match status" value="1"/>
</dbReference>
<evidence type="ECO:0000256" key="3">
    <source>
        <dbReference type="ARBA" id="ARBA00009400"/>
    </source>
</evidence>
<evidence type="ECO:0000256" key="8">
    <source>
        <dbReference type="ARBA" id="ARBA00022679"/>
    </source>
</evidence>
<protein>
    <recommendedName>
        <fullName evidence="11">Probable nicotinate-nucleotide pyrophosphorylase [carboxylating]</fullName>
        <ecNumber evidence="5">2.4.2.19</ecNumber>
    </recommendedName>
    <alternativeName>
        <fullName evidence="9">Quinolinate phosphoribosyltransferase [decarboxylating]</fullName>
    </alternativeName>
</protein>
<dbReference type="AlphaFoldDB" id="A0A644UEB8"/>
<dbReference type="GO" id="GO:0009435">
    <property type="term" value="P:NAD+ biosynthetic process"/>
    <property type="evidence" value="ECO:0007669"/>
    <property type="project" value="UniProtKB-UniPathway"/>
</dbReference>